<feature type="compositionally biased region" description="Low complexity" evidence="5">
    <location>
        <begin position="255"/>
        <end position="268"/>
    </location>
</feature>
<dbReference type="AlphaFoldDB" id="W2RSC4"/>
<dbReference type="GO" id="GO:0090575">
    <property type="term" value="C:RNA polymerase II transcription regulator complex"/>
    <property type="evidence" value="ECO:0007669"/>
    <property type="project" value="TreeGrafter"/>
</dbReference>
<evidence type="ECO:0000256" key="1">
    <source>
        <dbReference type="ARBA" id="ARBA00004123"/>
    </source>
</evidence>
<feature type="compositionally biased region" description="Polar residues" evidence="5">
    <location>
        <begin position="402"/>
        <end position="417"/>
    </location>
</feature>
<dbReference type="InterPro" id="IPR023167">
    <property type="entry name" value="Yap1_redox_dom_sf"/>
</dbReference>
<dbReference type="InterPro" id="IPR013910">
    <property type="entry name" value="TF_PAP1"/>
</dbReference>
<dbReference type="Pfam" id="PF00170">
    <property type="entry name" value="bZIP_1"/>
    <property type="match status" value="1"/>
</dbReference>
<evidence type="ECO:0000256" key="5">
    <source>
        <dbReference type="SAM" id="MobiDB-lite"/>
    </source>
</evidence>
<evidence type="ECO:0000256" key="3">
    <source>
        <dbReference type="ARBA" id="ARBA00023242"/>
    </source>
</evidence>
<feature type="region of interest" description="Disordered" evidence="5">
    <location>
        <begin position="348"/>
        <end position="417"/>
    </location>
</feature>
<dbReference type="PROSITE" id="PS00036">
    <property type="entry name" value="BZIP_BASIC"/>
    <property type="match status" value="1"/>
</dbReference>
<sequence length="640" mass="69962">MSGQTSDLFLSPDEQDLLVAALNSNQPGAKSGSNQNRSQSQDLIYTPQTHTNPGSGQLNLSDDSPYLDFDPDGDFDDGYDFGNTRMIGDLPPDMSGDLHDKRKSIDGEDNGDEGDRKRREGDDRTAKKPGRKPLTSEPTSKRKAQNRAAQRAFRERKEQHLKDLETKVEDLEKVSEATNHENGLLKAQVERLQVELKEYRKRLSWISSNGMGRSNSLKSGTQKSSLNSTNDFQFEFPKFGDLPAMSGTNIFNKTSQQPQQPQQPQQSQNNRSGSAPGRSNSAPKATSNNRSSSQGQQQRQSSLSQSPMSSMYTNSPQPMNPQQSKGSVDSLTGLFSPSILEATRHATRGGYFPQSNNFNANPGPRASMENGTSNNAVYSNSTTSNSDSPGSSSESHNAISSIGTSPEPSLNSPGNKLQEFNLNTISEENQIPNNFGKDELCKELSSTCGCAEDPIPPILNQNLSNDLSLGFNTANFSTTDTNTFTNDNAFDVNNSWLPAGSGADFDPVLFGDYREVQDNILSQDFGSFFNDAYPLPDLGSPLHNYSDVAPEQTSNTAQSKIDLLKQVEAAKNGTDEVVPDTDKPMTCNKIWDRLQSMEKFRNGEIDIDNLCSELRAKAKCSEGGAVVDKRDVDKILGKGH</sequence>
<keyword evidence="8" id="KW-1185">Reference proteome</keyword>
<evidence type="ECO:0000256" key="2">
    <source>
        <dbReference type="ARBA" id="ARBA00004496"/>
    </source>
</evidence>
<dbReference type="Pfam" id="PF08601">
    <property type="entry name" value="PAP1"/>
    <property type="match status" value="1"/>
</dbReference>
<dbReference type="Gene3D" id="1.20.5.170">
    <property type="match status" value="1"/>
</dbReference>
<dbReference type="GeneID" id="19972953"/>
<accession>W2RSC4</accession>
<proteinExistence type="inferred from homology"/>
<feature type="compositionally biased region" description="Low complexity" evidence="5">
    <location>
        <begin position="291"/>
        <end position="310"/>
    </location>
</feature>
<feature type="region of interest" description="Disordered" evidence="5">
    <location>
        <begin position="208"/>
        <end position="332"/>
    </location>
</feature>
<dbReference type="PANTHER" id="PTHR40621">
    <property type="entry name" value="TRANSCRIPTION FACTOR KAPC-RELATED"/>
    <property type="match status" value="1"/>
</dbReference>
<dbReference type="Proteomes" id="UP000030752">
    <property type="component" value="Unassembled WGS sequence"/>
</dbReference>
<dbReference type="CDD" id="cd14688">
    <property type="entry name" value="bZIP_YAP"/>
    <property type="match status" value="1"/>
</dbReference>
<keyword evidence="3" id="KW-0539">Nucleus</keyword>
<evidence type="ECO:0000313" key="7">
    <source>
        <dbReference type="EMBL" id="ETN39391.1"/>
    </source>
</evidence>
<dbReference type="eggNOG" id="ENOG502RPD7">
    <property type="taxonomic scope" value="Eukaryota"/>
</dbReference>
<dbReference type="GO" id="GO:0034599">
    <property type="term" value="P:cellular response to oxidative stress"/>
    <property type="evidence" value="ECO:0007669"/>
    <property type="project" value="UniProtKB-ARBA"/>
</dbReference>
<feature type="compositionally biased region" description="Basic and acidic residues" evidence="5">
    <location>
        <begin position="113"/>
        <end position="126"/>
    </location>
</feature>
<dbReference type="EMBL" id="KB822721">
    <property type="protein sequence ID" value="ETN39391.1"/>
    <property type="molecule type" value="Genomic_DNA"/>
</dbReference>
<dbReference type="InParanoid" id="W2RSC4"/>
<evidence type="ECO:0000259" key="6">
    <source>
        <dbReference type="PROSITE" id="PS50217"/>
    </source>
</evidence>
<dbReference type="RefSeq" id="XP_008718176.1">
    <property type="nucleotide sequence ID" value="XM_008719954.1"/>
</dbReference>
<feature type="compositionally biased region" description="Polar residues" evidence="5">
    <location>
        <begin position="311"/>
        <end position="332"/>
    </location>
</feature>
<dbReference type="FunCoup" id="W2RSC4">
    <property type="interactions" value="2911"/>
</dbReference>
<feature type="compositionally biased region" description="Basic and acidic residues" evidence="5">
    <location>
        <begin position="152"/>
        <end position="161"/>
    </location>
</feature>
<dbReference type="InterPro" id="IPR004827">
    <property type="entry name" value="bZIP"/>
</dbReference>
<protein>
    <recommendedName>
        <fullName evidence="6">BZIP domain-containing protein</fullName>
    </recommendedName>
</protein>
<feature type="compositionally biased region" description="Basic and acidic residues" evidence="5">
    <location>
        <begin position="96"/>
        <end position="106"/>
    </location>
</feature>
<dbReference type="InterPro" id="IPR046347">
    <property type="entry name" value="bZIP_sf"/>
</dbReference>
<evidence type="ECO:0000256" key="4">
    <source>
        <dbReference type="ARBA" id="ARBA00038132"/>
    </source>
</evidence>
<feature type="compositionally biased region" description="Polar residues" evidence="5">
    <location>
        <begin position="208"/>
        <end position="232"/>
    </location>
</feature>
<reference evidence="7 8" key="1">
    <citation type="submission" date="2013-03" db="EMBL/GenBank/DDBJ databases">
        <title>The Genome Sequence of Phialophora europaea CBS 101466.</title>
        <authorList>
            <consortium name="The Broad Institute Genomics Platform"/>
            <person name="Cuomo C."/>
            <person name="de Hoog S."/>
            <person name="Gorbushina A."/>
            <person name="Walker B."/>
            <person name="Young S.K."/>
            <person name="Zeng Q."/>
            <person name="Gargeya S."/>
            <person name="Fitzgerald M."/>
            <person name="Haas B."/>
            <person name="Abouelleil A."/>
            <person name="Allen A.W."/>
            <person name="Alvarado L."/>
            <person name="Arachchi H.M."/>
            <person name="Berlin A.M."/>
            <person name="Chapman S.B."/>
            <person name="Gainer-Dewar J."/>
            <person name="Goldberg J."/>
            <person name="Griggs A."/>
            <person name="Gujja S."/>
            <person name="Hansen M."/>
            <person name="Howarth C."/>
            <person name="Imamovic A."/>
            <person name="Ireland A."/>
            <person name="Larimer J."/>
            <person name="McCowan C."/>
            <person name="Murphy C."/>
            <person name="Pearson M."/>
            <person name="Poon T.W."/>
            <person name="Priest M."/>
            <person name="Roberts A."/>
            <person name="Saif S."/>
            <person name="Shea T."/>
            <person name="Sisk P."/>
            <person name="Sykes S."/>
            <person name="Wortman J."/>
            <person name="Nusbaum C."/>
            <person name="Birren B."/>
        </authorList>
    </citation>
    <scope>NUCLEOTIDE SEQUENCE [LARGE SCALE GENOMIC DNA]</scope>
    <source>
        <strain evidence="7 8">CBS 101466</strain>
    </source>
</reference>
<dbReference type="VEuPathDB" id="FungiDB:HMPREF1541_05614"/>
<dbReference type="SMART" id="SM00338">
    <property type="entry name" value="BRLZ"/>
    <property type="match status" value="1"/>
</dbReference>
<dbReference type="SUPFAM" id="SSF111430">
    <property type="entry name" value="YAP1 redox domain"/>
    <property type="match status" value="1"/>
</dbReference>
<dbReference type="OrthoDB" id="5380163at2759"/>
<dbReference type="FunFam" id="1.20.5.170:FF:000067">
    <property type="entry name" value="BZIP transcription factor"/>
    <property type="match status" value="1"/>
</dbReference>
<dbReference type="GO" id="GO:0000976">
    <property type="term" value="F:transcription cis-regulatory region binding"/>
    <property type="evidence" value="ECO:0007669"/>
    <property type="project" value="InterPro"/>
</dbReference>
<gene>
    <name evidence="7" type="ORF">HMPREF1541_05614</name>
</gene>
<dbReference type="Gene3D" id="1.10.238.100">
    <property type="entry name" value="YAP1 redox domain. Chain B"/>
    <property type="match status" value="1"/>
</dbReference>
<dbReference type="GO" id="GO:0001228">
    <property type="term" value="F:DNA-binding transcription activator activity, RNA polymerase II-specific"/>
    <property type="evidence" value="ECO:0007669"/>
    <property type="project" value="TreeGrafter"/>
</dbReference>
<evidence type="ECO:0000313" key="8">
    <source>
        <dbReference type="Proteomes" id="UP000030752"/>
    </source>
</evidence>
<feature type="compositionally biased region" description="Polar residues" evidence="5">
    <location>
        <begin position="269"/>
        <end position="290"/>
    </location>
</feature>
<dbReference type="PANTHER" id="PTHR40621:SF6">
    <property type="entry name" value="AP-1-LIKE TRANSCRIPTION FACTOR YAP1-RELATED"/>
    <property type="match status" value="1"/>
</dbReference>
<comment type="subcellular location">
    <subcellularLocation>
        <location evidence="2">Cytoplasm</location>
    </subcellularLocation>
    <subcellularLocation>
        <location evidence="1">Nucleus</location>
    </subcellularLocation>
</comment>
<feature type="compositionally biased region" description="Polar residues" evidence="5">
    <location>
        <begin position="369"/>
        <end position="378"/>
    </location>
</feature>
<feature type="compositionally biased region" description="Low complexity" evidence="5">
    <location>
        <begin position="379"/>
        <end position="401"/>
    </location>
</feature>
<organism evidence="7 8">
    <name type="scientific">Cyphellophora europaea (strain CBS 101466)</name>
    <name type="common">Phialophora europaea</name>
    <dbReference type="NCBI Taxonomy" id="1220924"/>
    <lineage>
        <taxon>Eukaryota</taxon>
        <taxon>Fungi</taxon>
        <taxon>Dikarya</taxon>
        <taxon>Ascomycota</taxon>
        <taxon>Pezizomycotina</taxon>
        <taxon>Eurotiomycetes</taxon>
        <taxon>Chaetothyriomycetidae</taxon>
        <taxon>Chaetothyriales</taxon>
        <taxon>Cyphellophoraceae</taxon>
        <taxon>Cyphellophora</taxon>
    </lineage>
</organism>
<dbReference type="HOGENOM" id="CLU_011807_0_0_1"/>
<name>W2RSC4_CYPE1</name>
<comment type="similarity">
    <text evidence="4">Belongs to the bZIP family. YAP subfamily.</text>
</comment>
<dbReference type="GO" id="GO:0005737">
    <property type="term" value="C:cytoplasm"/>
    <property type="evidence" value="ECO:0007669"/>
    <property type="project" value="UniProtKB-SubCell"/>
</dbReference>
<feature type="compositionally biased region" description="Acidic residues" evidence="5">
    <location>
        <begin position="69"/>
        <end position="79"/>
    </location>
</feature>
<feature type="region of interest" description="Disordered" evidence="5">
    <location>
        <begin position="19"/>
        <end position="161"/>
    </location>
</feature>
<feature type="domain" description="BZIP" evidence="6">
    <location>
        <begin position="136"/>
        <end position="199"/>
    </location>
</feature>
<dbReference type="PROSITE" id="PS50217">
    <property type="entry name" value="BZIP"/>
    <property type="match status" value="1"/>
</dbReference>
<dbReference type="STRING" id="1220924.W2RSC4"/>
<dbReference type="SUPFAM" id="SSF57959">
    <property type="entry name" value="Leucine zipper domain"/>
    <property type="match status" value="1"/>
</dbReference>
<dbReference type="InterPro" id="IPR050936">
    <property type="entry name" value="AP-1-like"/>
</dbReference>
<feature type="compositionally biased region" description="Polar residues" evidence="5">
    <location>
        <begin position="22"/>
        <end position="62"/>
    </location>
</feature>